<dbReference type="AlphaFoldDB" id="A0A314L538"/>
<gene>
    <name evidence="5" type="primary">RPL27AC_6</name>
    <name evidence="5" type="ORF">A4A49_10677</name>
</gene>
<keyword evidence="5" id="KW-0689">Ribosomal protein</keyword>
<comment type="similarity">
    <text evidence="1">Belongs to the universal ribosomal protein uL15 family.</text>
</comment>
<dbReference type="STRING" id="49451.A0A314L538"/>
<accession>A0A314L538</accession>
<evidence type="ECO:0000256" key="1">
    <source>
        <dbReference type="ARBA" id="ARBA00007320"/>
    </source>
</evidence>
<proteinExistence type="inferred from homology"/>
<dbReference type="GO" id="GO:0022625">
    <property type="term" value="C:cytosolic large ribosomal subunit"/>
    <property type="evidence" value="ECO:0007669"/>
    <property type="project" value="TreeGrafter"/>
</dbReference>
<name>A0A314L538_NICAT</name>
<reference evidence="5" key="1">
    <citation type="submission" date="2016-11" db="EMBL/GenBank/DDBJ databases">
        <title>The genome of Nicotiana attenuata.</title>
        <authorList>
            <person name="Xu S."/>
            <person name="Brockmoeller T."/>
            <person name="Gaquerel E."/>
            <person name="Navarro A."/>
            <person name="Kuhl H."/>
            <person name="Gase K."/>
            <person name="Ling Z."/>
            <person name="Zhou W."/>
            <person name="Kreitzer C."/>
            <person name="Stanke M."/>
            <person name="Tang H."/>
            <person name="Lyons E."/>
            <person name="Pandey P."/>
            <person name="Pandey S.P."/>
            <person name="Timmermann B."/>
            <person name="Baldwin I.T."/>
        </authorList>
    </citation>
    <scope>NUCLEOTIDE SEQUENCE [LARGE SCALE GENOMIC DNA]</scope>
    <source>
        <strain evidence="5">UT</strain>
    </source>
</reference>
<protein>
    <submittedName>
        <fullName evidence="5">60s ribosomal protein l27a-3</fullName>
    </submittedName>
</protein>
<dbReference type="EMBL" id="MJEQ01000409">
    <property type="protein sequence ID" value="OIT36642.1"/>
    <property type="molecule type" value="Genomic_DNA"/>
</dbReference>
<dbReference type="Pfam" id="PF00676">
    <property type="entry name" value="E1_dh"/>
    <property type="match status" value="1"/>
</dbReference>
<keyword evidence="6" id="KW-1185">Reference proteome</keyword>
<dbReference type="InterPro" id="IPR056696">
    <property type="entry name" value="DUF7794"/>
</dbReference>
<evidence type="ECO:0000256" key="2">
    <source>
        <dbReference type="ARBA" id="ARBA00023002"/>
    </source>
</evidence>
<dbReference type="GO" id="GO:0016624">
    <property type="term" value="F:oxidoreductase activity, acting on the aldehyde or oxo group of donors, disulfide as acceptor"/>
    <property type="evidence" value="ECO:0007669"/>
    <property type="project" value="InterPro"/>
</dbReference>
<sequence>MGIVTFGIRADDSQLFIGVNVRVRRRTFHSSKNEYNLQRSECEQWVSDDLYAYHQYLGANPSFYRDSYNDFTGGFANPRNGGWNYLDSPTNAYFYQNTYAYHFDGNYQGFYLVRLDDGSLVAVTAAGAAPTHRDQQIVTSRFRKNRKMRAYVNACHGRIRKHMKHFGRGGKTRGMYHHRILFDKYHFGYFGKVGMKYVHKRKNLPKEEMTEISSLHNDVLEKVVQEEEDSGNGDVQCVQMEGEDEKEGILVEDQLFDISSHRNEVELQCGFDNKESFVVPNVGRDYEVLYKTKNFVSKEILISESKREENMLKDVKDGGTEIAVNKVEKMFDESSQRNKTGFMKEFRNEDVSFGPLSHNSGDDGPLEIEDEIDKSIGDYVFDKCSQRVGETSEELPILVCDLKVVFELESEFLLRAWREKVVFMTYDDDKIVYVMKELIEKYMSATSSTSTVSSDNSVSSVPVNPSHFKKAVPTREVDATVLVSIGFAPSTTLSTAGSSKLDEVLMPNPFDDRVVKIHQDWSGGVRHLSEQKTGRYDGFKSPKGYYEAAGVAQVARLLITVILRMFETLNAVYQVQIVVALLEYEGYHFQPSIIRKKISFSPCVFELVRLNLKFNIAGYLSEEIEVVKMKFRENWLVCVGAIFLRLHFALGGTGFSRDCVKMWLIWYQCNVPLRYSVHSNLASQYACLNMLNVKGLTNEVNEKFFKVVAYDNSLQKSNIIFKANSRLNYVANGSSFYKKEILSLGRAGIKNLVGLRPLQILLIVLALDRASIITCGIFERYFKDWIITTGYDSIVIISITHQTNKKGRGVVYETWHLSVLPKYTTGGTNYIVVSNQVGFLMDPRGGRSSQYYTDIEKVLNSPIFLDNGDDDEAVAMCVKVLQNGTKNSTQMSWVIFFVMIYFSSCTSDTGVIGAVMSLSISIDQ</sequence>
<feature type="domain" description="Dehydrogenase E1 component" evidence="3">
    <location>
        <begin position="807"/>
        <end position="882"/>
    </location>
</feature>
<dbReference type="PANTHER" id="PTHR11721">
    <property type="entry name" value="60S RIBOSOMAL PROTEIN L27A"/>
    <property type="match status" value="1"/>
</dbReference>
<dbReference type="Gramene" id="OIT36642">
    <property type="protein sequence ID" value="OIT36642"/>
    <property type="gene ID" value="A4A49_10677"/>
</dbReference>
<comment type="caution">
    <text evidence="5">The sequence shown here is derived from an EMBL/GenBank/DDBJ whole genome shotgun (WGS) entry which is preliminary data.</text>
</comment>
<keyword evidence="2" id="KW-0560">Oxidoreductase</keyword>
<dbReference type="Pfam" id="PF25070">
    <property type="entry name" value="DUF7794"/>
    <property type="match status" value="1"/>
</dbReference>
<feature type="domain" description="DUF7794" evidence="4">
    <location>
        <begin position="470"/>
        <end position="511"/>
    </location>
</feature>
<dbReference type="PANTHER" id="PTHR11721:SF25">
    <property type="entry name" value="60S RIBOSOMAL PROTEIN L27A-3-LIKE"/>
    <property type="match status" value="1"/>
</dbReference>
<dbReference type="GO" id="GO:0003735">
    <property type="term" value="F:structural constituent of ribosome"/>
    <property type="evidence" value="ECO:0007669"/>
    <property type="project" value="TreeGrafter"/>
</dbReference>
<dbReference type="InterPro" id="IPR001017">
    <property type="entry name" value="DH_E1"/>
</dbReference>
<evidence type="ECO:0000313" key="6">
    <source>
        <dbReference type="Proteomes" id="UP000187609"/>
    </source>
</evidence>
<evidence type="ECO:0000259" key="4">
    <source>
        <dbReference type="Pfam" id="PF25070"/>
    </source>
</evidence>
<dbReference type="Gene3D" id="3.40.50.970">
    <property type="match status" value="1"/>
</dbReference>
<dbReference type="Proteomes" id="UP000187609">
    <property type="component" value="Unassembled WGS sequence"/>
</dbReference>
<keyword evidence="5" id="KW-0687">Ribonucleoprotein</keyword>
<evidence type="ECO:0000259" key="3">
    <source>
        <dbReference type="Pfam" id="PF00676"/>
    </source>
</evidence>
<dbReference type="InterPro" id="IPR029061">
    <property type="entry name" value="THDP-binding"/>
</dbReference>
<dbReference type="SUPFAM" id="SSF52518">
    <property type="entry name" value="Thiamin diphosphate-binding fold (THDP-binding)"/>
    <property type="match status" value="1"/>
</dbReference>
<evidence type="ECO:0000313" key="5">
    <source>
        <dbReference type="EMBL" id="OIT36642.1"/>
    </source>
</evidence>
<organism evidence="5 6">
    <name type="scientific">Nicotiana attenuata</name>
    <name type="common">Coyote tobacco</name>
    <dbReference type="NCBI Taxonomy" id="49451"/>
    <lineage>
        <taxon>Eukaryota</taxon>
        <taxon>Viridiplantae</taxon>
        <taxon>Streptophyta</taxon>
        <taxon>Embryophyta</taxon>
        <taxon>Tracheophyta</taxon>
        <taxon>Spermatophyta</taxon>
        <taxon>Magnoliopsida</taxon>
        <taxon>eudicotyledons</taxon>
        <taxon>Gunneridae</taxon>
        <taxon>Pentapetalae</taxon>
        <taxon>asterids</taxon>
        <taxon>lamiids</taxon>
        <taxon>Solanales</taxon>
        <taxon>Solanaceae</taxon>
        <taxon>Nicotianoideae</taxon>
        <taxon>Nicotianeae</taxon>
        <taxon>Nicotiana</taxon>
    </lineage>
</organism>